<dbReference type="PANTHER" id="PTHR36746">
    <property type="entry name" value="BNAC04G51760D PROTEIN"/>
    <property type="match status" value="1"/>
</dbReference>
<dbReference type="Proteomes" id="UP001157006">
    <property type="component" value="Chromosome 5"/>
</dbReference>
<evidence type="ECO:0000313" key="1">
    <source>
        <dbReference type="EMBL" id="CAI8614148.1"/>
    </source>
</evidence>
<name>A0AAV1AY96_VICFA</name>
<dbReference type="PANTHER" id="PTHR36746:SF12">
    <property type="entry name" value="DUF4005 DOMAIN-CONTAINING PROTEIN"/>
    <property type="match status" value="1"/>
</dbReference>
<keyword evidence="2" id="KW-1185">Reference proteome</keyword>
<accession>A0AAV1AY96</accession>
<dbReference type="EMBL" id="OX451740">
    <property type="protein sequence ID" value="CAI8614148.1"/>
    <property type="molecule type" value="Genomic_DNA"/>
</dbReference>
<evidence type="ECO:0000313" key="2">
    <source>
        <dbReference type="Proteomes" id="UP001157006"/>
    </source>
</evidence>
<protein>
    <submittedName>
        <fullName evidence="1">Uncharacterized protein</fullName>
    </submittedName>
</protein>
<organism evidence="1 2">
    <name type="scientific">Vicia faba</name>
    <name type="common">Broad bean</name>
    <name type="synonym">Faba vulgaris</name>
    <dbReference type="NCBI Taxonomy" id="3906"/>
    <lineage>
        <taxon>Eukaryota</taxon>
        <taxon>Viridiplantae</taxon>
        <taxon>Streptophyta</taxon>
        <taxon>Embryophyta</taxon>
        <taxon>Tracheophyta</taxon>
        <taxon>Spermatophyta</taxon>
        <taxon>Magnoliopsida</taxon>
        <taxon>eudicotyledons</taxon>
        <taxon>Gunneridae</taxon>
        <taxon>Pentapetalae</taxon>
        <taxon>rosids</taxon>
        <taxon>fabids</taxon>
        <taxon>Fabales</taxon>
        <taxon>Fabaceae</taxon>
        <taxon>Papilionoideae</taxon>
        <taxon>50 kb inversion clade</taxon>
        <taxon>NPAAA clade</taxon>
        <taxon>Hologalegina</taxon>
        <taxon>IRL clade</taxon>
        <taxon>Fabeae</taxon>
        <taxon>Vicia</taxon>
    </lineage>
</organism>
<sequence>MEKNNKTSSNFSICRKIRQVLATNLSFKTVLQMKQQNQEPKPQQMKIVNIEGGSGGGTIPITFDYSMVNGNASKIASPHVGIFERKGELVTDQKLAQSETVIRDDQRNINTKKKMIGENYNGKPLKAGLVNLEKQGKKSLDINDAFGEHIKITNSRIGIVPNIGKGQKNHVKDEGNSFHKMENLNDRFSDFINEAKKRISTT</sequence>
<reference evidence="1 2" key="1">
    <citation type="submission" date="2023-01" db="EMBL/GenBank/DDBJ databases">
        <authorList>
            <person name="Kreplak J."/>
        </authorList>
    </citation>
    <scope>NUCLEOTIDE SEQUENCE [LARGE SCALE GENOMIC DNA]</scope>
</reference>
<proteinExistence type="predicted"/>
<gene>
    <name evidence="1" type="ORF">VFH_V116000</name>
</gene>
<dbReference type="AlphaFoldDB" id="A0AAV1AY96"/>